<feature type="signal peptide" evidence="1">
    <location>
        <begin position="1"/>
        <end position="19"/>
    </location>
</feature>
<dbReference type="RefSeq" id="WP_004743095.1">
    <property type="nucleotide sequence ID" value="NZ_AFWI01000024.1"/>
</dbReference>
<name>F9T0Z9_9VIBR</name>
<gene>
    <name evidence="2" type="ORF">IX91_20875</name>
    <name evidence="3" type="ORF">VITU9109_07064</name>
</gene>
<reference evidence="3 4" key="2">
    <citation type="journal article" date="2012" name="Int. J. Syst. Evol. Microbiol.">
        <title>Vibrio caribbeanicus sp. nov., isolated from the marine sponge Scleritoderma cyanea.</title>
        <authorList>
            <person name="Hoffmann M."/>
            <person name="Monday S.R."/>
            <person name="Allard M.W."/>
            <person name="Strain E.A."/>
            <person name="Whittaker P."/>
            <person name="Naum M."/>
            <person name="McCarthy P.J."/>
            <person name="Lopez J.V."/>
            <person name="Fischer M."/>
            <person name="Brown E.W."/>
        </authorList>
    </citation>
    <scope>NUCLEOTIDE SEQUENCE [LARGE SCALE GENOMIC DNA]</scope>
    <source>
        <strain evidence="3 4">ATCC 19109</strain>
    </source>
</reference>
<evidence type="ECO:0000313" key="5">
    <source>
        <dbReference type="Proteomes" id="UP000030071"/>
    </source>
</evidence>
<keyword evidence="4" id="KW-1185">Reference proteome</keyword>
<evidence type="ECO:0000313" key="4">
    <source>
        <dbReference type="Proteomes" id="UP000003836"/>
    </source>
</evidence>
<dbReference type="EMBL" id="CP009355">
    <property type="protein sequence ID" value="AIW16538.1"/>
    <property type="molecule type" value="Genomic_DNA"/>
</dbReference>
<accession>F9T0Z9</accession>
<dbReference type="EMBL" id="AFWI01000024">
    <property type="protein sequence ID" value="EGU58457.1"/>
    <property type="molecule type" value="Genomic_DNA"/>
</dbReference>
<dbReference type="KEGG" id="vtu:IX91_20875"/>
<evidence type="ECO:0000313" key="2">
    <source>
        <dbReference type="EMBL" id="AIW16538.1"/>
    </source>
</evidence>
<feature type="chain" id="PRO_5003394045" description="Glycine zipper domain-containing protein" evidence="1">
    <location>
        <begin position="20"/>
        <end position="102"/>
    </location>
</feature>
<keyword evidence="1" id="KW-0732">Signal</keyword>
<evidence type="ECO:0000256" key="1">
    <source>
        <dbReference type="SAM" id="SignalP"/>
    </source>
</evidence>
<dbReference type="HOGENOM" id="CLU_2276312_0_0_6"/>
<dbReference type="Proteomes" id="UP000003836">
    <property type="component" value="Unassembled WGS sequence"/>
</dbReference>
<dbReference type="GeneID" id="23447178"/>
<proteinExistence type="predicted"/>
<organism evidence="2 5">
    <name type="scientific">Vibrio tubiashii ATCC 19109</name>
    <dbReference type="NCBI Taxonomy" id="1051646"/>
    <lineage>
        <taxon>Bacteria</taxon>
        <taxon>Pseudomonadati</taxon>
        <taxon>Pseudomonadota</taxon>
        <taxon>Gammaproteobacteria</taxon>
        <taxon>Vibrionales</taxon>
        <taxon>Vibrionaceae</taxon>
        <taxon>Vibrio</taxon>
        <taxon>Vibrio oreintalis group</taxon>
    </lineage>
</organism>
<sequence>MVRKIFVAAVVILSFNAHALCRSGNEITDAVEGAIAGGVVGAIAGDATTGAAIGATVSVIDGAYQDVECEEAIGDELVAGAIEDEYESEMIENAIVEDALVN</sequence>
<dbReference type="Proteomes" id="UP000030071">
    <property type="component" value="Chromosome 2"/>
</dbReference>
<dbReference type="AlphaFoldDB" id="F9T0Z9"/>
<dbReference type="PATRIC" id="fig|1051646.9.peg.4098"/>
<reference evidence="2 5" key="3">
    <citation type="submission" date="2014-08" db="EMBL/GenBank/DDBJ databases">
        <title>First Complete Genome Sequence of the Shellfish Pathogen Vibrio tubiashii.</title>
        <authorList>
            <person name="Richards G.P."/>
            <person name="Needleman D.S."/>
            <person name="Watson M.A."/>
            <person name="Bono J.L."/>
        </authorList>
    </citation>
    <scope>NUCLEOTIDE SEQUENCE [LARGE SCALE GENOMIC DNA]</scope>
    <source>
        <strain evidence="2 5">ATCC 19109</strain>
    </source>
</reference>
<protein>
    <recommendedName>
        <fullName evidence="6">Glycine zipper domain-containing protein</fullName>
    </recommendedName>
</protein>
<dbReference type="eggNOG" id="ENOG5031Q19">
    <property type="taxonomic scope" value="Bacteria"/>
</dbReference>
<reference evidence="3" key="1">
    <citation type="submission" date="2011-08" db="EMBL/GenBank/DDBJ databases">
        <authorList>
            <person name="Hoffman M."/>
            <person name="Strain E.A."/>
            <person name="Brown E."/>
            <person name="Allard M.W."/>
        </authorList>
    </citation>
    <scope>NUCLEOTIDE SEQUENCE</scope>
    <source>
        <strain evidence="3">ATCC 19109</strain>
    </source>
</reference>
<evidence type="ECO:0008006" key="6">
    <source>
        <dbReference type="Google" id="ProtNLM"/>
    </source>
</evidence>
<evidence type="ECO:0000313" key="3">
    <source>
        <dbReference type="EMBL" id="EGU58457.1"/>
    </source>
</evidence>